<reference evidence="1" key="2">
    <citation type="journal article" date="2023" name="IMA Fungus">
        <title>Comparative genomic study of the Penicillium genus elucidates a diverse pangenome and 15 lateral gene transfer events.</title>
        <authorList>
            <person name="Petersen C."/>
            <person name="Sorensen T."/>
            <person name="Nielsen M.R."/>
            <person name="Sondergaard T.E."/>
            <person name="Sorensen J.L."/>
            <person name="Fitzpatrick D.A."/>
            <person name="Frisvad J.C."/>
            <person name="Nielsen K.L."/>
        </authorList>
    </citation>
    <scope>NUCLEOTIDE SEQUENCE</scope>
    <source>
        <strain evidence="1">IBT 17660</strain>
    </source>
</reference>
<dbReference type="Proteomes" id="UP001147760">
    <property type="component" value="Unassembled WGS sequence"/>
</dbReference>
<protein>
    <submittedName>
        <fullName evidence="1">Uncharacterized protein</fullName>
    </submittedName>
</protein>
<comment type="caution">
    <text evidence="1">The sequence shown here is derived from an EMBL/GenBank/DDBJ whole genome shotgun (WGS) entry which is preliminary data.</text>
</comment>
<dbReference type="AlphaFoldDB" id="A0A9W9WD65"/>
<keyword evidence="3" id="KW-1185">Reference proteome</keyword>
<organism evidence="1 3">
    <name type="scientific">Penicillium desertorum</name>
    <dbReference type="NCBI Taxonomy" id="1303715"/>
    <lineage>
        <taxon>Eukaryota</taxon>
        <taxon>Fungi</taxon>
        <taxon>Dikarya</taxon>
        <taxon>Ascomycota</taxon>
        <taxon>Pezizomycotina</taxon>
        <taxon>Eurotiomycetes</taxon>
        <taxon>Eurotiomycetidae</taxon>
        <taxon>Eurotiales</taxon>
        <taxon>Aspergillaceae</taxon>
        <taxon>Penicillium</taxon>
    </lineage>
</organism>
<dbReference type="EMBL" id="JAPWDO010000010">
    <property type="protein sequence ID" value="KAJ5454901.1"/>
    <property type="molecule type" value="Genomic_DNA"/>
</dbReference>
<sequence>MKPLSAICHFSDAGTVIRDLLARTTTSPFWIVFRIRQKFRGYMWLEHSRLWTGRPRPVYTLDQIALTEH</sequence>
<gene>
    <name evidence="2" type="ORF">N7530_011441</name>
    <name evidence="1" type="ORF">N7530_012670</name>
</gene>
<dbReference type="OrthoDB" id="447251at2759"/>
<accession>A0A9W9WD65</accession>
<evidence type="ECO:0000313" key="3">
    <source>
        <dbReference type="Proteomes" id="UP001147760"/>
    </source>
</evidence>
<proteinExistence type="predicted"/>
<reference evidence="1" key="1">
    <citation type="submission" date="2022-12" db="EMBL/GenBank/DDBJ databases">
        <authorList>
            <person name="Petersen C."/>
        </authorList>
    </citation>
    <scope>NUCLEOTIDE SEQUENCE</scope>
    <source>
        <strain evidence="1">IBT 17660</strain>
    </source>
</reference>
<dbReference type="EMBL" id="JAPWDO010000009">
    <property type="protein sequence ID" value="KAJ5456167.1"/>
    <property type="molecule type" value="Genomic_DNA"/>
</dbReference>
<evidence type="ECO:0000313" key="2">
    <source>
        <dbReference type="EMBL" id="KAJ5456167.1"/>
    </source>
</evidence>
<name>A0A9W9WD65_9EURO</name>
<evidence type="ECO:0000313" key="1">
    <source>
        <dbReference type="EMBL" id="KAJ5454901.1"/>
    </source>
</evidence>